<dbReference type="PANTHER" id="PTHR43133">
    <property type="entry name" value="RNA POLYMERASE ECF-TYPE SIGMA FACTO"/>
    <property type="match status" value="1"/>
</dbReference>
<dbReference type="GO" id="GO:0003677">
    <property type="term" value="F:DNA binding"/>
    <property type="evidence" value="ECO:0007669"/>
    <property type="project" value="UniProtKB-KW"/>
</dbReference>
<dbReference type="InterPro" id="IPR039425">
    <property type="entry name" value="RNA_pol_sigma-70-like"/>
</dbReference>
<keyword evidence="3" id="KW-0731">Sigma factor</keyword>
<dbReference type="InterPro" id="IPR007627">
    <property type="entry name" value="RNA_pol_sigma70_r2"/>
</dbReference>
<dbReference type="Pfam" id="PF08281">
    <property type="entry name" value="Sigma70_r4_2"/>
    <property type="match status" value="1"/>
</dbReference>
<keyword evidence="5" id="KW-0804">Transcription</keyword>
<dbReference type="GO" id="GO:0016987">
    <property type="term" value="F:sigma factor activity"/>
    <property type="evidence" value="ECO:0007669"/>
    <property type="project" value="UniProtKB-KW"/>
</dbReference>
<dbReference type="Gene3D" id="1.10.1740.10">
    <property type="match status" value="1"/>
</dbReference>
<sequence>MFTTCNYTFSLSMESLRDEEIIETYYSSDPNVCFETLYTRYVNKVYRRCLSLTQDSARAEDFTHDIFLKVFAKLDRFQQRSSFSTWLYSVSHNYCMDQIRLSKRLDTVTMGADQSDEFDRADSEGAQDLDDRHRQLQLIMNGMAPEEKMMLELKYEKGLSIEDLAELYQATPSAVKMRLKRSRDKVNRLYQQHYAE</sequence>
<dbReference type="GO" id="GO:0006352">
    <property type="term" value="P:DNA-templated transcription initiation"/>
    <property type="evidence" value="ECO:0007669"/>
    <property type="project" value="InterPro"/>
</dbReference>
<organism evidence="8 9">
    <name type="scientific">Fibrisoma limi BUZ 3</name>
    <dbReference type="NCBI Taxonomy" id="1185876"/>
    <lineage>
        <taxon>Bacteria</taxon>
        <taxon>Pseudomonadati</taxon>
        <taxon>Bacteroidota</taxon>
        <taxon>Cytophagia</taxon>
        <taxon>Cytophagales</taxon>
        <taxon>Spirosomataceae</taxon>
        <taxon>Fibrisoma</taxon>
    </lineage>
</organism>
<reference evidence="8 9" key="1">
    <citation type="journal article" date="2012" name="J. Bacteriol.">
        <title>Genome Sequence of the Filamentous Bacterium Fibrisoma limi BUZ 3T.</title>
        <authorList>
            <person name="Filippini M."/>
            <person name="Qi W."/>
            <person name="Jaenicke S."/>
            <person name="Goesmann A."/>
            <person name="Smits T.H."/>
            <person name="Bagheri H.C."/>
        </authorList>
    </citation>
    <scope>NUCLEOTIDE SEQUENCE [LARGE SCALE GENOMIC DNA]</scope>
    <source>
        <strain evidence="9">BUZ 3T</strain>
    </source>
</reference>
<name>I2GL48_9BACT</name>
<evidence type="ECO:0000256" key="5">
    <source>
        <dbReference type="ARBA" id="ARBA00023163"/>
    </source>
</evidence>
<dbReference type="InterPro" id="IPR013325">
    <property type="entry name" value="RNA_pol_sigma_r2"/>
</dbReference>
<evidence type="ECO:0000313" key="8">
    <source>
        <dbReference type="EMBL" id="CCH54624.1"/>
    </source>
</evidence>
<evidence type="ECO:0000256" key="3">
    <source>
        <dbReference type="ARBA" id="ARBA00023082"/>
    </source>
</evidence>
<feature type="domain" description="RNA polymerase sigma factor 70 region 4 type 2" evidence="7">
    <location>
        <begin position="134"/>
        <end position="185"/>
    </location>
</feature>
<evidence type="ECO:0000256" key="4">
    <source>
        <dbReference type="ARBA" id="ARBA00023125"/>
    </source>
</evidence>
<dbReference type="InterPro" id="IPR013324">
    <property type="entry name" value="RNA_pol_sigma_r3/r4-like"/>
</dbReference>
<dbReference type="eggNOG" id="COG1595">
    <property type="taxonomic scope" value="Bacteria"/>
</dbReference>
<dbReference type="SUPFAM" id="SSF88659">
    <property type="entry name" value="Sigma3 and sigma4 domains of RNA polymerase sigma factors"/>
    <property type="match status" value="1"/>
</dbReference>
<dbReference type="NCBIfam" id="TIGR02937">
    <property type="entry name" value="sigma70-ECF"/>
    <property type="match status" value="1"/>
</dbReference>
<dbReference type="Proteomes" id="UP000009309">
    <property type="component" value="Unassembled WGS sequence"/>
</dbReference>
<feature type="domain" description="RNA polymerase sigma-70 region 2" evidence="6">
    <location>
        <begin position="37"/>
        <end position="103"/>
    </location>
</feature>
<gene>
    <name evidence="8" type="ORF">BN8_03816</name>
</gene>
<evidence type="ECO:0000313" key="9">
    <source>
        <dbReference type="Proteomes" id="UP000009309"/>
    </source>
</evidence>
<dbReference type="AlphaFoldDB" id="I2GL48"/>
<protein>
    <submittedName>
        <fullName evidence="8">RNA polymerase sigma-70 factor, ECF subfamily</fullName>
    </submittedName>
</protein>
<dbReference type="STRING" id="1185876.BN8_03816"/>
<comment type="caution">
    <text evidence="8">The sequence shown here is derived from an EMBL/GenBank/DDBJ whole genome shotgun (WGS) entry which is preliminary data.</text>
</comment>
<evidence type="ECO:0000256" key="2">
    <source>
        <dbReference type="ARBA" id="ARBA00023015"/>
    </source>
</evidence>
<keyword evidence="9" id="KW-1185">Reference proteome</keyword>
<evidence type="ECO:0000256" key="1">
    <source>
        <dbReference type="ARBA" id="ARBA00010641"/>
    </source>
</evidence>
<dbReference type="InterPro" id="IPR014284">
    <property type="entry name" value="RNA_pol_sigma-70_dom"/>
</dbReference>
<keyword evidence="2" id="KW-0805">Transcription regulation</keyword>
<dbReference type="Pfam" id="PF04542">
    <property type="entry name" value="Sigma70_r2"/>
    <property type="match status" value="1"/>
</dbReference>
<evidence type="ECO:0000259" key="6">
    <source>
        <dbReference type="Pfam" id="PF04542"/>
    </source>
</evidence>
<dbReference type="InterPro" id="IPR036388">
    <property type="entry name" value="WH-like_DNA-bd_sf"/>
</dbReference>
<accession>I2GL48</accession>
<evidence type="ECO:0000259" key="7">
    <source>
        <dbReference type="Pfam" id="PF08281"/>
    </source>
</evidence>
<dbReference type="Gene3D" id="1.10.10.10">
    <property type="entry name" value="Winged helix-like DNA-binding domain superfamily/Winged helix DNA-binding domain"/>
    <property type="match status" value="1"/>
</dbReference>
<comment type="similarity">
    <text evidence="1">Belongs to the sigma-70 factor family. ECF subfamily.</text>
</comment>
<dbReference type="InterPro" id="IPR013249">
    <property type="entry name" value="RNA_pol_sigma70_r4_t2"/>
</dbReference>
<dbReference type="EMBL" id="CAIT01000007">
    <property type="protein sequence ID" value="CCH54624.1"/>
    <property type="molecule type" value="Genomic_DNA"/>
</dbReference>
<dbReference type="SUPFAM" id="SSF88946">
    <property type="entry name" value="Sigma2 domain of RNA polymerase sigma factors"/>
    <property type="match status" value="1"/>
</dbReference>
<proteinExistence type="inferred from homology"/>
<keyword evidence="4" id="KW-0238">DNA-binding</keyword>
<dbReference type="PANTHER" id="PTHR43133:SF8">
    <property type="entry name" value="RNA POLYMERASE SIGMA FACTOR HI_1459-RELATED"/>
    <property type="match status" value="1"/>
</dbReference>